<dbReference type="CDD" id="cd06185">
    <property type="entry name" value="PDR_like"/>
    <property type="match status" value="1"/>
</dbReference>
<dbReference type="InterPro" id="IPR039261">
    <property type="entry name" value="FNR_nucleotide-bd"/>
</dbReference>
<name>A0A424WE26_ALCXX</name>
<keyword evidence="5" id="KW-0408">Iron</keyword>
<dbReference type="InterPro" id="IPR017927">
    <property type="entry name" value="FAD-bd_FR_type"/>
</dbReference>
<evidence type="ECO:0000256" key="1">
    <source>
        <dbReference type="ARBA" id="ARBA00022630"/>
    </source>
</evidence>
<dbReference type="AlphaFoldDB" id="A0A424WE26"/>
<evidence type="ECO:0000259" key="7">
    <source>
        <dbReference type="PROSITE" id="PS51085"/>
    </source>
</evidence>
<sequence>MQVRVQSTRRTADDIVAVELVSLTDDALPAFEAGAHIDIQLPGSITRQYSICNAPQDRSRYVLGVLKARESRGGSLAVHALQQGDIIEIGKPRNQFSLAPKAQHSILIAGGIGITPILSMAQALSAEDASFELHYCVRARGQIAFSEQLTSAALAAKVFIHVDSDQPANTLDLDGLLDRAAPDIHLYVCGPVGFIEMVIEHAERQAWAAECLHREFFSPVASSADDSSPFELVIAGSGLRIPVASHETALTALRSAGIDIPTACEQGICGTCLTHVVEGEPDHRDEFLTEEEKARNDQFLPCCSRARTSRLVIDL</sequence>
<reference evidence="9 10" key="1">
    <citation type="submission" date="2018-08" db="EMBL/GenBank/DDBJ databases">
        <title>Achromobacter xylosoxidans Genome sequencing and assembly.</title>
        <authorList>
            <person name="Wang R."/>
            <person name="Rensing C."/>
            <person name="Li Y."/>
        </authorList>
    </citation>
    <scope>NUCLEOTIDE SEQUENCE [LARGE SCALE GENOMIC DNA]</scope>
    <source>
        <strain evidence="9 10">GD003A</strain>
    </source>
</reference>
<dbReference type="GO" id="GO:0016491">
    <property type="term" value="F:oxidoreductase activity"/>
    <property type="evidence" value="ECO:0007669"/>
    <property type="project" value="UniProtKB-KW"/>
</dbReference>
<keyword evidence="6" id="KW-0411">Iron-sulfur</keyword>
<gene>
    <name evidence="9" type="ORF">DY367_12180</name>
</gene>
<dbReference type="InterPro" id="IPR017938">
    <property type="entry name" value="Riboflavin_synthase-like_b-brl"/>
</dbReference>
<organism evidence="9 10">
    <name type="scientific">Alcaligenes xylosoxydans xylosoxydans</name>
    <name type="common">Achromobacter xylosoxidans</name>
    <dbReference type="NCBI Taxonomy" id="85698"/>
    <lineage>
        <taxon>Bacteria</taxon>
        <taxon>Pseudomonadati</taxon>
        <taxon>Pseudomonadota</taxon>
        <taxon>Betaproteobacteria</taxon>
        <taxon>Burkholderiales</taxon>
        <taxon>Alcaligenaceae</taxon>
        <taxon>Achromobacter</taxon>
    </lineage>
</organism>
<dbReference type="PROSITE" id="PS51085">
    <property type="entry name" value="2FE2S_FER_2"/>
    <property type="match status" value="1"/>
</dbReference>
<evidence type="ECO:0000256" key="3">
    <source>
        <dbReference type="ARBA" id="ARBA00022723"/>
    </source>
</evidence>
<comment type="caution">
    <text evidence="9">The sequence shown here is derived from an EMBL/GenBank/DDBJ whole genome shotgun (WGS) entry which is preliminary data.</text>
</comment>
<keyword evidence="1" id="KW-0285">Flavoprotein</keyword>
<dbReference type="Pfam" id="PF00111">
    <property type="entry name" value="Fer2"/>
    <property type="match status" value="1"/>
</dbReference>
<protein>
    <submittedName>
        <fullName evidence="9">Oxidoreductase</fullName>
    </submittedName>
</protein>
<evidence type="ECO:0000259" key="8">
    <source>
        <dbReference type="PROSITE" id="PS51384"/>
    </source>
</evidence>
<dbReference type="Gene3D" id="2.40.30.10">
    <property type="entry name" value="Translation factors"/>
    <property type="match status" value="1"/>
</dbReference>
<dbReference type="InterPro" id="IPR012675">
    <property type="entry name" value="Beta-grasp_dom_sf"/>
</dbReference>
<dbReference type="GO" id="GO:0051537">
    <property type="term" value="F:2 iron, 2 sulfur cluster binding"/>
    <property type="evidence" value="ECO:0007669"/>
    <property type="project" value="UniProtKB-KW"/>
</dbReference>
<dbReference type="SUPFAM" id="SSF52343">
    <property type="entry name" value="Ferredoxin reductase-like, C-terminal NADP-linked domain"/>
    <property type="match status" value="1"/>
</dbReference>
<keyword evidence="2" id="KW-0001">2Fe-2S</keyword>
<dbReference type="Pfam" id="PF00175">
    <property type="entry name" value="NAD_binding_1"/>
    <property type="match status" value="1"/>
</dbReference>
<feature type="domain" description="FAD-binding FR-type" evidence="8">
    <location>
        <begin position="1"/>
        <end position="99"/>
    </location>
</feature>
<dbReference type="RefSeq" id="WP_118932615.1">
    <property type="nucleotide sequence ID" value="NZ_CP061008.1"/>
</dbReference>
<dbReference type="SUPFAM" id="SSF63380">
    <property type="entry name" value="Riboflavin synthase domain-like"/>
    <property type="match status" value="1"/>
</dbReference>
<keyword evidence="3" id="KW-0479">Metal-binding</keyword>
<proteinExistence type="predicted"/>
<evidence type="ECO:0000256" key="4">
    <source>
        <dbReference type="ARBA" id="ARBA00023002"/>
    </source>
</evidence>
<feature type="domain" description="2Fe-2S ferredoxin-type" evidence="7">
    <location>
        <begin position="228"/>
        <end position="315"/>
    </location>
</feature>
<dbReference type="InterPro" id="IPR001433">
    <property type="entry name" value="OxRdtase_FAD/NAD-bd"/>
</dbReference>
<dbReference type="PROSITE" id="PS51384">
    <property type="entry name" value="FAD_FR"/>
    <property type="match status" value="1"/>
</dbReference>
<dbReference type="PRINTS" id="PR00409">
    <property type="entry name" value="PHDIOXRDTASE"/>
</dbReference>
<dbReference type="Proteomes" id="UP000285324">
    <property type="component" value="Unassembled WGS sequence"/>
</dbReference>
<dbReference type="PANTHER" id="PTHR47354">
    <property type="entry name" value="NADH OXIDOREDUCTASE HCR"/>
    <property type="match status" value="1"/>
</dbReference>
<dbReference type="PANTHER" id="PTHR47354:SF1">
    <property type="entry name" value="CARNITINE MONOOXYGENASE REDUCTASE SUBUNIT"/>
    <property type="match status" value="1"/>
</dbReference>
<keyword evidence="4" id="KW-0560">Oxidoreductase</keyword>
<dbReference type="Gene3D" id="3.40.50.80">
    <property type="entry name" value="Nucleotide-binding domain of ferredoxin-NADP reductase (FNR) module"/>
    <property type="match status" value="1"/>
</dbReference>
<accession>A0A424WE26</accession>
<dbReference type="InterPro" id="IPR006058">
    <property type="entry name" value="2Fe2S_fd_BS"/>
</dbReference>
<evidence type="ECO:0000256" key="6">
    <source>
        <dbReference type="ARBA" id="ARBA00023014"/>
    </source>
</evidence>
<evidence type="ECO:0000256" key="2">
    <source>
        <dbReference type="ARBA" id="ARBA00022714"/>
    </source>
</evidence>
<dbReference type="InterPro" id="IPR036010">
    <property type="entry name" value="2Fe-2S_ferredoxin-like_sf"/>
</dbReference>
<dbReference type="SUPFAM" id="SSF54292">
    <property type="entry name" value="2Fe-2S ferredoxin-like"/>
    <property type="match status" value="1"/>
</dbReference>
<dbReference type="Gene3D" id="3.10.20.30">
    <property type="match status" value="1"/>
</dbReference>
<evidence type="ECO:0000313" key="9">
    <source>
        <dbReference type="EMBL" id="RPJ91499.1"/>
    </source>
</evidence>
<dbReference type="GO" id="GO:0046872">
    <property type="term" value="F:metal ion binding"/>
    <property type="evidence" value="ECO:0007669"/>
    <property type="project" value="UniProtKB-KW"/>
</dbReference>
<evidence type="ECO:0000256" key="5">
    <source>
        <dbReference type="ARBA" id="ARBA00023004"/>
    </source>
</evidence>
<evidence type="ECO:0000313" key="10">
    <source>
        <dbReference type="Proteomes" id="UP000285324"/>
    </source>
</evidence>
<dbReference type="PROSITE" id="PS00197">
    <property type="entry name" value="2FE2S_FER_1"/>
    <property type="match status" value="1"/>
</dbReference>
<dbReference type="EMBL" id="QVXO01000015">
    <property type="protein sequence ID" value="RPJ91499.1"/>
    <property type="molecule type" value="Genomic_DNA"/>
</dbReference>
<dbReference type="InterPro" id="IPR050415">
    <property type="entry name" value="MRET"/>
</dbReference>
<dbReference type="InterPro" id="IPR001041">
    <property type="entry name" value="2Fe-2S_ferredoxin-type"/>
</dbReference>
<dbReference type="CDD" id="cd00207">
    <property type="entry name" value="fer2"/>
    <property type="match status" value="1"/>
</dbReference>
<dbReference type="OrthoDB" id="544091at2"/>